<evidence type="ECO:0000313" key="2">
    <source>
        <dbReference type="EMBL" id="GAI05081.1"/>
    </source>
</evidence>
<gene>
    <name evidence="2" type="ORF">S06H3_14758</name>
</gene>
<protein>
    <recommendedName>
        <fullName evidence="1">Aldehyde ferredoxin oxidoreductase N-terminal domain-containing protein</fullName>
    </recommendedName>
</protein>
<proteinExistence type="predicted"/>
<reference evidence="2" key="1">
    <citation type="journal article" date="2014" name="Front. Microbiol.">
        <title>High frequency of phylogenetically diverse reductive dehalogenase-homologous genes in deep subseafloor sedimentary metagenomes.</title>
        <authorList>
            <person name="Kawai M."/>
            <person name="Futagami T."/>
            <person name="Toyoda A."/>
            <person name="Takaki Y."/>
            <person name="Nishi S."/>
            <person name="Hori S."/>
            <person name="Arai W."/>
            <person name="Tsubouchi T."/>
            <person name="Morono Y."/>
            <person name="Uchiyama I."/>
            <person name="Ito T."/>
            <person name="Fujiyama A."/>
            <person name="Inagaki F."/>
            <person name="Takami H."/>
        </authorList>
    </citation>
    <scope>NUCLEOTIDE SEQUENCE</scope>
    <source>
        <strain evidence="2">Expedition CK06-06</strain>
    </source>
</reference>
<dbReference type="InterPro" id="IPR013983">
    <property type="entry name" value="Ald_Fedxn_OxRdtase_N"/>
</dbReference>
<dbReference type="Pfam" id="PF02730">
    <property type="entry name" value="AFOR_N"/>
    <property type="match status" value="1"/>
</dbReference>
<evidence type="ECO:0000259" key="1">
    <source>
        <dbReference type="Pfam" id="PF02730"/>
    </source>
</evidence>
<accession>X1LGY2</accession>
<feature type="domain" description="Aldehyde ferredoxin oxidoreductase N-terminal" evidence="1">
    <location>
        <begin position="7"/>
        <end position="59"/>
    </location>
</feature>
<dbReference type="AlphaFoldDB" id="X1LGY2"/>
<dbReference type="InterPro" id="IPR036503">
    <property type="entry name" value="Ald_Fedxn_OxRdtase_N_sf"/>
</dbReference>
<organism evidence="2">
    <name type="scientific">marine sediment metagenome</name>
    <dbReference type="NCBI Taxonomy" id="412755"/>
    <lineage>
        <taxon>unclassified sequences</taxon>
        <taxon>metagenomes</taxon>
        <taxon>ecological metagenomes</taxon>
    </lineage>
</organism>
<dbReference type="EMBL" id="BARV01007231">
    <property type="protein sequence ID" value="GAI05081.1"/>
    <property type="molecule type" value="Genomic_DNA"/>
</dbReference>
<dbReference type="SUPFAM" id="SSF56228">
    <property type="entry name" value="Aldehyde ferredoxin oxidoreductase, N-terminal domain"/>
    <property type="match status" value="1"/>
</dbReference>
<dbReference type="Gene3D" id="3.60.9.10">
    <property type="entry name" value="Aldehyde ferredoxin oxidoreductase, N-terminal domain"/>
    <property type="match status" value="1"/>
</dbReference>
<dbReference type="GO" id="GO:0051536">
    <property type="term" value="F:iron-sulfur cluster binding"/>
    <property type="evidence" value="ECO:0007669"/>
    <property type="project" value="InterPro"/>
</dbReference>
<sequence>MPYGWQGKILWVDVSTGKTWEEEPNEIFYRQYWGGGCIGGYFLLKELSPKIDPFHPENAARNPSKFYQLSFGPLP</sequence>
<comment type="caution">
    <text evidence="2">The sequence shown here is derived from an EMBL/GenBank/DDBJ whole genome shotgun (WGS) entry which is preliminary data.</text>
</comment>
<name>X1LGY2_9ZZZZ</name>
<dbReference type="GO" id="GO:0016625">
    <property type="term" value="F:oxidoreductase activity, acting on the aldehyde or oxo group of donors, iron-sulfur protein as acceptor"/>
    <property type="evidence" value="ECO:0007669"/>
    <property type="project" value="InterPro"/>
</dbReference>